<proteinExistence type="predicted"/>
<dbReference type="eggNOG" id="COG0745">
    <property type="taxonomic scope" value="Bacteria"/>
</dbReference>
<dbReference type="SUPFAM" id="SSF52172">
    <property type="entry name" value="CheY-like"/>
    <property type="match status" value="1"/>
</dbReference>
<dbReference type="PATRIC" id="fig|1129374.4.peg.2179"/>
<dbReference type="Gene3D" id="3.40.50.2300">
    <property type="match status" value="1"/>
</dbReference>
<dbReference type="InterPro" id="IPR001789">
    <property type="entry name" value="Sig_transdc_resp-reg_receiver"/>
</dbReference>
<keyword evidence="7" id="KW-1185">Reference proteome</keyword>
<evidence type="ECO:0000313" key="7">
    <source>
        <dbReference type="Proteomes" id="UP000012046"/>
    </source>
</evidence>
<feature type="coiled-coil region" evidence="4">
    <location>
        <begin position="163"/>
        <end position="190"/>
    </location>
</feature>
<dbReference type="PANTHER" id="PTHR44591:SF14">
    <property type="entry name" value="PROTEIN PILG"/>
    <property type="match status" value="1"/>
</dbReference>
<dbReference type="RefSeq" id="WP_008950904.1">
    <property type="nucleotide sequence ID" value="NZ_AHTH01000037.1"/>
</dbReference>
<feature type="domain" description="Response regulatory" evidence="5">
    <location>
        <begin position="7"/>
        <end position="127"/>
    </location>
</feature>
<dbReference type="InterPro" id="IPR050595">
    <property type="entry name" value="Bact_response_regulator"/>
</dbReference>
<accession>H3ZFV2</accession>
<dbReference type="AlphaFoldDB" id="H3ZFV2"/>
<evidence type="ECO:0000256" key="1">
    <source>
        <dbReference type="ARBA" id="ARBA00022553"/>
    </source>
</evidence>
<keyword evidence="2" id="KW-0902">Two-component regulatory system</keyword>
<evidence type="ECO:0000256" key="2">
    <source>
        <dbReference type="ARBA" id="ARBA00023012"/>
    </source>
</evidence>
<evidence type="ECO:0000256" key="4">
    <source>
        <dbReference type="SAM" id="Coils"/>
    </source>
</evidence>
<dbReference type="GO" id="GO:0000160">
    <property type="term" value="P:phosphorelay signal transduction system"/>
    <property type="evidence" value="ECO:0007669"/>
    <property type="project" value="UniProtKB-KW"/>
</dbReference>
<dbReference type="PANTHER" id="PTHR44591">
    <property type="entry name" value="STRESS RESPONSE REGULATOR PROTEIN 1"/>
    <property type="match status" value="1"/>
</dbReference>
<dbReference type="STRING" id="1129374.AJE_10994"/>
<protein>
    <submittedName>
        <fullName evidence="6">Response regulator receiver protein</fullName>
    </submittedName>
</protein>
<evidence type="ECO:0000313" key="6">
    <source>
        <dbReference type="EMBL" id="EHR40588.1"/>
    </source>
</evidence>
<dbReference type="PROSITE" id="PS50110">
    <property type="entry name" value="RESPONSE_REGULATORY"/>
    <property type="match status" value="1"/>
</dbReference>
<evidence type="ECO:0000259" key="5">
    <source>
        <dbReference type="PROSITE" id="PS50110"/>
    </source>
</evidence>
<comment type="caution">
    <text evidence="6">The sequence shown here is derived from an EMBL/GenBank/DDBJ whole genome shotgun (WGS) entry which is preliminary data.</text>
</comment>
<dbReference type="CDD" id="cd00156">
    <property type="entry name" value="REC"/>
    <property type="match status" value="1"/>
</dbReference>
<sequence length="324" mass="37439">MLLKNFNVLVLDDVILMCDFLYGVANKVPGCKAFKALDAKTASEILEHETIDLLITDIELRGPSGLDLLSRVRAGVFSATAHDIPIIVFSGNAYRELIQQCILFDVNDFLAKPVSAVQLSKKIQHHLQHEKLIQPATHYAEMKQRLEAPKEPNDEEGQHRFRVAIVRELEQKAEQEEQELDEQGNKVEKRDFLHWPDDATTGYFQLDRRLKNLAYNLSCFHNVFINNCKTVAIDAERKRACAAADYLIHIAKTMQQREQRPEFWSMLQQRLQKLQALMAELAEVNVKHHKQVLALLKKLAYWWMQTCNRPLINRTETEDESSLH</sequence>
<gene>
    <name evidence="6" type="ORF">AJE_10994</name>
</gene>
<organism evidence="6 7">
    <name type="scientific">Alishewanella jeotgali KCTC 22429</name>
    <dbReference type="NCBI Taxonomy" id="1129374"/>
    <lineage>
        <taxon>Bacteria</taxon>
        <taxon>Pseudomonadati</taxon>
        <taxon>Pseudomonadota</taxon>
        <taxon>Gammaproteobacteria</taxon>
        <taxon>Alteromonadales</taxon>
        <taxon>Alteromonadaceae</taxon>
        <taxon>Alishewanella</taxon>
    </lineage>
</organism>
<name>H3ZFV2_9ALTE</name>
<dbReference type="InterPro" id="IPR011006">
    <property type="entry name" value="CheY-like_superfamily"/>
</dbReference>
<keyword evidence="1 3" id="KW-0597">Phosphoprotein</keyword>
<dbReference type="Pfam" id="PF00072">
    <property type="entry name" value="Response_reg"/>
    <property type="match status" value="1"/>
</dbReference>
<dbReference type="SMART" id="SM00448">
    <property type="entry name" value="REC"/>
    <property type="match status" value="1"/>
</dbReference>
<reference evidence="6 7" key="1">
    <citation type="journal article" date="2012" name="J. Bacteriol.">
        <title>Genome Sequence of Extracellular-Protease-Producing Alishewanella jeotgali Isolated from Traditional Korean Fermented Seafood.</title>
        <authorList>
            <person name="Jung J."/>
            <person name="Chun J."/>
            <person name="Park W."/>
        </authorList>
    </citation>
    <scope>NUCLEOTIDE SEQUENCE [LARGE SCALE GENOMIC DNA]</scope>
    <source>
        <strain evidence="6 7">KCTC 22429</strain>
    </source>
</reference>
<evidence type="ECO:0000256" key="3">
    <source>
        <dbReference type="PROSITE-ProRule" id="PRU00169"/>
    </source>
</evidence>
<dbReference type="EMBL" id="AHTH01000037">
    <property type="protein sequence ID" value="EHR40588.1"/>
    <property type="molecule type" value="Genomic_DNA"/>
</dbReference>
<dbReference type="Proteomes" id="UP000012046">
    <property type="component" value="Unassembled WGS sequence"/>
</dbReference>
<feature type="modified residue" description="4-aspartylphosphate" evidence="3">
    <location>
        <position position="57"/>
    </location>
</feature>
<keyword evidence="4" id="KW-0175">Coiled coil</keyword>